<protein>
    <submittedName>
        <fullName evidence="2">Uncharacterized protein</fullName>
    </submittedName>
</protein>
<dbReference type="EMBL" id="WIGM01000042">
    <property type="protein sequence ID" value="KAF6843398.1"/>
    <property type="molecule type" value="Genomic_DNA"/>
</dbReference>
<evidence type="ECO:0000313" key="2">
    <source>
        <dbReference type="EMBL" id="KAF6843398.1"/>
    </source>
</evidence>
<feature type="compositionally biased region" description="Polar residues" evidence="1">
    <location>
        <begin position="148"/>
        <end position="173"/>
    </location>
</feature>
<evidence type="ECO:0000256" key="1">
    <source>
        <dbReference type="SAM" id="MobiDB-lite"/>
    </source>
</evidence>
<feature type="region of interest" description="Disordered" evidence="1">
    <location>
        <begin position="85"/>
        <end position="111"/>
    </location>
</feature>
<gene>
    <name evidence="2" type="ORF">CMUS01_02142</name>
</gene>
<dbReference type="Proteomes" id="UP000639643">
    <property type="component" value="Unassembled WGS sequence"/>
</dbReference>
<proteinExistence type="predicted"/>
<sequence length="271" mass="29427">MTAGTARRPPEMMWLTSTDNLITYNAPVDSAECRLTSPRLTSQCGDSALPAMVPCPPSTAMREAIINQWCLSNTDLDLDLATWQSGFTPGGPPERGGRWEAGGGSRESGEEDWTRLVPLSVELSALSIELYDPNGRLVLHTRIDSKGTDTITRKTPSRQQTASRPTAQHNITQIRPAKPQASFSPRDNQEIPAPSAFFATVRGTDDTTTNGSPRASAAVWPFTQLGSSPARKTMPQPDGMRSDSLPLLFPQLSRRPVTDTITAHHPRGVLP</sequence>
<feature type="region of interest" description="Disordered" evidence="1">
    <location>
        <begin position="148"/>
        <end position="188"/>
    </location>
</feature>
<name>A0A8H6NVM2_9PEZI</name>
<keyword evidence="3" id="KW-1185">Reference proteome</keyword>
<reference evidence="2" key="1">
    <citation type="journal article" date="2020" name="Phytopathology">
        <title>Genome Sequence Resources of Colletotrichum truncatum, C. plurivorum, C. musicola, and C. sojae: Four Species Pathogenic to Soybean (Glycine max).</title>
        <authorList>
            <person name="Rogerio F."/>
            <person name="Boufleur T.R."/>
            <person name="Ciampi-Guillardi M."/>
            <person name="Sukno S.A."/>
            <person name="Thon M.R."/>
            <person name="Massola Junior N.S."/>
            <person name="Baroncelli R."/>
        </authorList>
    </citation>
    <scope>NUCLEOTIDE SEQUENCE</scope>
    <source>
        <strain evidence="2">LFN0074</strain>
    </source>
</reference>
<comment type="caution">
    <text evidence="2">The sequence shown here is derived from an EMBL/GenBank/DDBJ whole genome shotgun (WGS) entry which is preliminary data.</text>
</comment>
<evidence type="ECO:0000313" key="3">
    <source>
        <dbReference type="Proteomes" id="UP000639643"/>
    </source>
</evidence>
<dbReference type="AlphaFoldDB" id="A0A8H6NVM2"/>
<organism evidence="2 3">
    <name type="scientific">Colletotrichum musicola</name>
    <dbReference type="NCBI Taxonomy" id="2175873"/>
    <lineage>
        <taxon>Eukaryota</taxon>
        <taxon>Fungi</taxon>
        <taxon>Dikarya</taxon>
        <taxon>Ascomycota</taxon>
        <taxon>Pezizomycotina</taxon>
        <taxon>Sordariomycetes</taxon>
        <taxon>Hypocreomycetidae</taxon>
        <taxon>Glomerellales</taxon>
        <taxon>Glomerellaceae</taxon>
        <taxon>Colletotrichum</taxon>
        <taxon>Colletotrichum orchidearum species complex</taxon>
    </lineage>
</organism>
<accession>A0A8H6NVM2</accession>